<reference evidence="1 2" key="2">
    <citation type="journal article" date="2017" name="Sci. Rep.">
        <title>Ant-infecting Ophiocordyceps genomes reveal a high diversity of potential behavioral manipulation genes and a possible major role for enterotoxins.</title>
        <authorList>
            <person name="de Bekker C."/>
            <person name="Ohm R.A."/>
            <person name="Evans H.C."/>
            <person name="Brachmann A."/>
            <person name="Hughes D.P."/>
        </authorList>
    </citation>
    <scope>NUCLEOTIDE SEQUENCE [LARGE SCALE GENOMIC DNA]</scope>
    <source>
        <strain evidence="1 2">SC16a</strain>
    </source>
</reference>
<accession>A0A2A9PJ60</accession>
<organism evidence="1 2">
    <name type="scientific">Ophiocordyceps unilateralis</name>
    <name type="common">Zombie-ant fungus</name>
    <name type="synonym">Torrubia unilateralis</name>
    <dbReference type="NCBI Taxonomy" id="268505"/>
    <lineage>
        <taxon>Eukaryota</taxon>
        <taxon>Fungi</taxon>
        <taxon>Dikarya</taxon>
        <taxon>Ascomycota</taxon>
        <taxon>Pezizomycotina</taxon>
        <taxon>Sordariomycetes</taxon>
        <taxon>Hypocreomycetidae</taxon>
        <taxon>Hypocreales</taxon>
        <taxon>Ophiocordycipitaceae</taxon>
        <taxon>Ophiocordyceps</taxon>
    </lineage>
</organism>
<dbReference type="AlphaFoldDB" id="A0A2A9PJ60"/>
<gene>
    <name evidence="1" type="ORF">XA68_18517</name>
</gene>
<dbReference type="EMBL" id="LAZP02000098">
    <property type="protein sequence ID" value="PFH60942.1"/>
    <property type="molecule type" value="Genomic_DNA"/>
</dbReference>
<sequence length="121" mass="13700">MGLVDRGRCSECSRRHYICITSSSSDFSISSAWRRELHGQLLVCRRGFKSTCLPLLALYPGYLKKCFKLLSTCLHPQPALLSTYYTTWRQVAVRGKTCARKEGFSSTQSTGEHRVVGEFKT</sequence>
<keyword evidence="2" id="KW-1185">Reference proteome</keyword>
<protein>
    <submittedName>
        <fullName evidence="1">Uncharacterized protein</fullName>
    </submittedName>
</protein>
<name>A0A2A9PJ60_OPHUN</name>
<dbReference type="Proteomes" id="UP000037136">
    <property type="component" value="Unassembled WGS sequence"/>
</dbReference>
<evidence type="ECO:0000313" key="2">
    <source>
        <dbReference type="Proteomes" id="UP000037136"/>
    </source>
</evidence>
<comment type="caution">
    <text evidence="1">The sequence shown here is derived from an EMBL/GenBank/DDBJ whole genome shotgun (WGS) entry which is preliminary data.</text>
</comment>
<evidence type="ECO:0000313" key="1">
    <source>
        <dbReference type="EMBL" id="PFH60942.1"/>
    </source>
</evidence>
<reference evidence="1 2" key="1">
    <citation type="journal article" date="2015" name="BMC Genomics">
        <title>Gene expression during zombie ant biting behavior reflects the complexity underlying fungal parasitic behavioral manipulation.</title>
        <authorList>
            <person name="de Bekker C."/>
            <person name="Ohm R.A."/>
            <person name="Loreto R.G."/>
            <person name="Sebastian A."/>
            <person name="Albert I."/>
            <person name="Merrow M."/>
            <person name="Brachmann A."/>
            <person name="Hughes D.P."/>
        </authorList>
    </citation>
    <scope>NUCLEOTIDE SEQUENCE [LARGE SCALE GENOMIC DNA]</scope>
    <source>
        <strain evidence="1 2">SC16a</strain>
    </source>
</reference>
<proteinExistence type="predicted"/>